<organism evidence="2 3">
    <name type="scientific">Cercospora zeae-maydis SCOH1-5</name>
    <dbReference type="NCBI Taxonomy" id="717836"/>
    <lineage>
        <taxon>Eukaryota</taxon>
        <taxon>Fungi</taxon>
        <taxon>Dikarya</taxon>
        <taxon>Ascomycota</taxon>
        <taxon>Pezizomycotina</taxon>
        <taxon>Dothideomycetes</taxon>
        <taxon>Dothideomycetidae</taxon>
        <taxon>Mycosphaerellales</taxon>
        <taxon>Mycosphaerellaceae</taxon>
        <taxon>Cercospora</taxon>
    </lineage>
</organism>
<name>A0A6A6F5A0_9PEZI</name>
<dbReference type="Proteomes" id="UP000799539">
    <property type="component" value="Unassembled WGS sequence"/>
</dbReference>
<reference evidence="2" key="1">
    <citation type="journal article" date="2020" name="Stud. Mycol.">
        <title>101 Dothideomycetes genomes: a test case for predicting lifestyles and emergence of pathogens.</title>
        <authorList>
            <person name="Haridas S."/>
            <person name="Albert R."/>
            <person name="Binder M."/>
            <person name="Bloem J."/>
            <person name="Labutti K."/>
            <person name="Salamov A."/>
            <person name="Andreopoulos B."/>
            <person name="Baker S."/>
            <person name="Barry K."/>
            <person name="Bills G."/>
            <person name="Bluhm B."/>
            <person name="Cannon C."/>
            <person name="Castanera R."/>
            <person name="Culley D."/>
            <person name="Daum C."/>
            <person name="Ezra D."/>
            <person name="Gonzalez J."/>
            <person name="Henrissat B."/>
            <person name="Kuo A."/>
            <person name="Liang C."/>
            <person name="Lipzen A."/>
            <person name="Lutzoni F."/>
            <person name="Magnuson J."/>
            <person name="Mondo S."/>
            <person name="Nolan M."/>
            <person name="Ohm R."/>
            <person name="Pangilinan J."/>
            <person name="Park H.-J."/>
            <person name="Ramirez L."/>
            <person name="Alfaro M."/>
            <person name="Sun H."/>
            <person name="Tritt A."/>
            <person name="Yoshinaga Y."/>
            <person name="Zwiers L.-H."/>
            <person name="Turgeon B."/>
            <person name="Goodwin S."/>
            <person name="Spatafora J."/>
            <person name="Crous P."/>
            <person name="Grigoriev I."/>
        </authorList>
    </citation>
    <scope>NUCLEOTIDE SEQUENCE</scope>
    <source>
        <strain evidence="2">SCOH1-5</strain>
    </source>
</reference>
<dbReference type="AlphaFoldDB" id="A0A6A6F5A0"/>
<keyword evidence="1" id="KW-0472">Membrane</keyword>
<dbReference type="EMBL" id="ML992689">
    <property type="protein sequence ID" value="KAF2209095.1"/>
    <property type="molecule type" value="Genomic_DNA"/>
</dbReference>
<feature type="transmembrane region" description="Helical" evidence="1">
    <location>
        <begin position="6"/>
        <end position="30"/>
    </location>
</feature>
<evidence type="ECO:0000256" key="1">
    <source>
        <dbReference type="SAM" id="Phobius"/>
    </source>
</evidence>
<protein>
    <submittedName>
        <fullName evidence="2">Uncharacterized protein</fullName>
    </submittedName>
</protein>
<accession>A0A6A6F5A0</accession>
<dbReference type="OrthoDB" id="531190at2759"/>
<keyword evidence="1" id="KW-1133">Transmembrane helix</keyword>
<sequence length="375" mass="43412">MANTDLIIPLTVAALGLIGTIASLLWSWYLQERTATQTRHLQHETSQQALKLDTIQKRHEHQLAEHKSRTDQQLETLKLTLERRKVAENLTEKYSPPLLVAAYDLQQRLFELVEYPISRQHVSTQEGVEDLKIFTCYLLAQYIVYAWILRTKTGYLSFARDARLKNLRNAMYMIDQELDQRRDEVGDGANVGAWPGARYTIAERMVVAGSRRDVNELLDGGFGLEVKGYDQFLVEWKENFRLPMGVFCQWIDDMLEGRVKRLEHRDAALRCLQHLLVDLVMELDVKAAYIPEDEGRRPKCNASSRGCDCQSCSHQKKDLNAILKERQDCRYVEDGIWNVNGLRPRRTKGSHYVDKAGKEFELDMVKALTSYEKLY</sequence>
<evidence type="ECO:0000313" key="3">
    <source>
        <dbReference type="Proteomes" id="UP000799539"/>
    </source>
</evidence>
<keyword evidence="3" id="KW-1185">Reference proteome</keyword>
<proteinExistence type="predicted"/>
<gene>
    <name evidence="2" type="ORF">CERZMDRAFT_87274</name>
</gene>
<keyword evidence="1" id="KW-0812">Transmembrane</keyword>
<evidence type="ECO:0000313" key="2">
    <source>
        <dbReference type="EMBL" id="KAF2209095.1"/>
    </source>
</evidence>